<accession>A0AAE0Z692</accession>
<feature type="compositionally biased region" description="Basic residues" evidence="1">
    <location>
        <begin position="79"/>
        <end position="90"/>
    </location>
</feature>
<gene>
    <name evidence="2" type="ORF">RRG08_057007</name>
</gene>
<feature type="region of interest" description="Disordered" evidence="1">
    <location>
        <begin position="66"/>
        <end position="108"/>
    </location>
</feature>
<reference evidence="2" key="1">
    <citation type="journal article" date="2023" name="G3 (Bethesda)">
        <title>A reference genome for the long-term kleptoplast-retaining sea slug Elysia crispata morphotype clarki.</title>
        <authorList>
            <person name="Eastman K.E."/>
            <person name="Pendleton A.L."/>
            <person name="Shaikh M.A."/>
            <person name="Suttiyut T."/>
            <person name="Ogas R."/>
            <person name="Tomko P."/>
            <person name="Gavelis G."/>
            <person name="Widhalm J.R."/>
            <person name="Wisecaver J.H."/>
        </authorList>
    </citation>
    <scope>NUCLEOTIDE SEQUENCE</scope>
    <source>
        <strain evidence="2">ECLA1</strain>
    </source>
</reference>
<name>A0AAE0Z692_9GAST</name>
<dbReference type="AlphaFoldDB" id="A0AAE0Z692"/>
<comment type="caution">
    <text evidence="2">The sequence shown here is derived from an EMBL/GenBank/DDBJ whole genome shotgun (WGS) entry which is preliminary data.</text>
</comment>
<organism evidence="2 3">
    <name type="scientific">Elysia crispata</name>
    <name type="common">lettuce slug</name>
    <dbReference type="NCBI Taxonomy" id="231223"/>
    <lineage>
        <taxon>Eukaryota</taxon>
        <taxon>Metazoa</taxon>
        <taxon>Spiralia</taxon>
        <taxon>Lophotrochozoa</taxon>
        <taxon>Mollusca</taxon>
        <taxon>Gastropoda</taxon>
        <taxon>Heterobranchia</taxon>
        <taxon>Euthyneura</taxon>
        <taxon>Panpulmonata</taxon>
        <taxon>Sacoglossa</taxon>
        <taxon>Placobranchoidea</taxon>
        <taxon>Plakobranchidae</taxon>
        <taxon>Elysia</taxon>
    </lineage>
</organism>
<protein>
    <submittedName>
        <fullName evidence="2">Uncharacterized protein</fullName>
    </submittedName>
</protein>
<proteinExistence type="predicted"/>
<keyword evidence="3" id="KW-1185">Reference proteome</keyword>
<evidence type="ECO:0000256" key="1">
    <source>
        <dbReference type="SAM" id="MobiDB-lite"/>
    </source>
</evidence>
<evidence type="ECO:0000313" key="2">
    <source>
        <dbReference type="EMBL" id="KAK3763584.1"/>
    </source>
</evidence>
<dbReference type="EMBL" id="JAWDGP010004530">
    <property type="protein sequence ID" value="KAK3763584.1"/>
    <property type="molecule type" value="Genomic_DNA"/>
</dbReference>
<sequence length="121" mass="13786">MLRGVIVVNMPDRTPEPVDSTSTTVTCRARDASMSRLVSGIPQLRHPFTSQYYTRKYHFMRRLRRAEMEKPGVGSKTNGKPRKLSQHRQIKTTTKPRPGQLLQGGSHESTMYCNVSAELLR</sequence>
<evidence type="ECO:0000313" key="3">
    <source>
        <dbReference type="Proteomes" id="UP001283361"/>
    </source>
</evidence>
<dbReference type="Proteomes" id="UP001283361">
    <property type="component" value="Unassembled WGS sequence"/>
</dbReference>